<evidence type="ECO:0000313" key="3">
    <source>
        <dbReference type="EMBL" id="VDI15514.1"/>
    </source>
</evidence>
<keyword evidence="4" id="KW-1185">Reference proteome</keyword>
<gene>
    <name evidence="3" type="ORF">MGAL_10B088295</name>
</gene>
<reference evidence="3" key="1">
    <citation type="submission" date="2018-11" db="EMBL/GenBank/DDBJ databases">
        <authorList>
            <person name="Alioto T."/>
            <person name="Alioto T."/>
        </authorList>
    </citation>
    <scope>NUCLEOTIDE SEQUENCE</scope>
</reference>
<keyword evidence="1" id="KW-0732">Signal</keyword>
<feature type="chain" id="PRO_5033026393" description="SUEL-type lectin domain-containing protein" evidence="1">
    <location>
        <begin position="19"/>
        <end position="119"/>
    </location>
</feature>
<feature type="signal peptide" evidence="1">
    <location>
        <begin position="1"/>
        <end position="18"/>
    </location>
</feature>
<dbReference type="Proteomes" id="UP000596742">
    <property type="component" value="Unassembled WGS sequence"/>
</dbReference>
<dbReference type="EMBL" id="UYJE01002992">
    <property type="protein sequence ID" value="VDI15514.1"/>
    <property type="molecule type" value="Genomic_DNA"/>
</dbReference>
<dbReference type="GO" id="GO:0030246">
    <property type="term" value="F:carbohydrate binding"/>
    <property type="evidence" value="ECO:0007669"/>
    <property type="project" value="InterPro"/>
</dbReference>
<name>A0A8B6D8H3_MYTGA</name>
<evidence type="ECO:0000313" key="4">
    <source>
        <dbReference type="Proteomes" id="UP000596742"/>
    </source>
</evidence>
<proteinExistence type="predicted"/>
<evidence type="ECO:0000259" key="2">
    <source>
        <dbReference type="PROSITE" id="PS50228"/>
    </source>
</evidence>
<dbReference type="OrthoDB" id="6120134at2759"/>
<sequence length="119" mass="13437">MYNVVFYCCLCLIRHTSGQDNVDTEPYILCEDQDSPSIVCPTATFIKIKDAIYGRTDGSACTDGDIISTSCILTVTTRVEQMCNYKQRCLPKASNDIYGDPCERIYKYLNVTYRCIKGT</sequence>
<dbReference type="InterPro" id="IPR043159">
    <property type="entry name" value="Lectin_gal-bd_sf"/>
</dbReference>
<dbReference type="PANTHER" id="PTHR46780">
    <property type="entry name" value="PROTEIN EVA-1"/>
    <property type="match status" value="1"/>
</dbReference>
<protein>
    <recommendedName>
        <fullName evidence="2">SUEL-type lectin domain-containing protein</fullName>
    </recommendedName>
</protein>
<dbReference type="AlphaFoldDB" id="A0A8B6D8H3"/>
<accession>A0A8B6D8H3</accession>
<dbReference type="Gene3D" id="2.60.120.740">
    <property type="match status" value="1"/>
</dbReference>
<comment type="caution">
    <text evidence="3">The sequence shown here is derived from an EMBL/GenBank/DDBJ whole genome shotgun (WGS) entry which is preliminary data.</text>
</comment>
<organism evidence="3 4">
    <name type="scientific">Mytilus galloprovincialis</name>
    <name type="common">Mediterranean mussel</name>
    <dbReference type="NCBI Taxonomy" id="29158"/>
    <lineage>
        <taxon>Eukaryota</taxon>
        <taxon>Metazoa</taxon>
        <taxon>Spiralia</taxon>
        <taxon>Lophotrochozoa</taxon>
        <taxon>Mollusca</taxon>
        <taxon>Bivalvia</taxon>
        <taxon>Autobranchia</taxon>
        <taxon>Pteriomorphia</taxon>
        <taxon>Mytilida</taxon>
        <taxon>Mytiloidea</taxon>
        <taxon>Mytilidae</taxon>
        <taxon>Mytilinae</taxon>
        <taxon>Mytilus</taxon>
    </lineage>
</organism>
<dbReference type="Pfam" id="PF02140">
    <property type="entry name" value="SUEL_Lectin"/>
    <property type="match status" value="1"/>
</dbReference>
<dbReference type="PROSITE" id="PS50228">
    <property type="entry name" value="SUEL_LECTIN"/>
    <property type="match status" value="1"/>
</dbReference>
<dbReference type="InterPro" id="IPR000922">
    <property type="entry name" value="Lectin_gal-bd_dom"/>
</dbReference>
<evidence type="ECO:0000256" key="1">
    <source>
        <dbReference type="SAM" id="SignalP"/>
    </source>
</evidence>
<feature type="domain" description="SUEL-type lectin" evidence="2">
    <location>
        <begin position="30"/>
        <end position="116"/>
    </location>
</feature>